<comment type="subcellular location">
    <subcellularLocation>
        <location evidence="1">Membrane</location>
        <topology evidence="1">Multi-pass membrane protein</topology>
    </subcellularLocation>
</comment>
<feature type="repeat" description="Solcar" evidence="8">
    <location>
        <begin position="230"/>
        <end position="314"/>
    </location>
</feature>
<evidence type="ECO:0000256" key="5">
    <source>
        <dbReference type="ARBA" id="ARBA00022737"/>
    </source>
</evidence>
<evidence type="ECO:0000256" key="4">
    <source>
        <dbReference type="ARBA" id="ARBA00022692"/>
    </source>
</evidence>
<evidence type="ECO:0000256" key="7">
    <source>
        <dbReference type="ARBA" id="ARBA00023136"/>
    </source>
</evidence>
<proteinExistence type="inferred from homology"/>
<dbReference type="Pfam" id="PF00153">
    <property type="entry name" value="Mito_carr"/>
    <property type="match status" value="3"/>
</dbReference>
<feature type="repeat" description="Solcar" evidence="8">
    <location>
        <begin position="138"/>
        <end position="222"/>
    </location>
</feature>
<evidence type="ECO:0000256" key="2">
    <source>
        <dbReference type="ARBA" id="ARBA00006375"/>
    </source>
</evidence>
<evidence type="ECO:0008006" key="12">
    <source>
        <dbReference type="Google" id="ProtNLM"/>
    </source>
</evidence>
<evidence type="ECO:0000313" key="11">
    <source>
        <dbReference type="Proteomes" id="UP000652761"/>
    </source>
</evidence>
<dbReference type="InterPro" id="IPR018108">
    <property type="entry name" value="MCP_transmembrane"/>
</dbReference>
<dbReference type="OrthoDB" id="756301at2759"/>
<keyword evidence="11" id="KW-1185">Reference proteome</keyword>
<dbReference type="PANTHER" id="PTHR45618">
    <property type="entry name" value="MITOCHONDRIAL DICARBOXYLATE CARRIER-RELATED"/>
    <property type="match status" value="1"/>
</dbReference>
<evidence type="ECO:0000256" key="1">
    <source>
        <dbReference type="ARBA" id="ARBA00004141"/>
    </source>
</evidence>
<comment type="similarity">
    <text evidence="2 9">Belongs to the mitochondrial carrier (TC 2.A.29) family.</text>
</comment>
<dbReference type="GO" id="GO:0016020">
    <property type="term" value="C:membrane"/>
    <property type="evidence" value="ECO:0007669"/>
    <property type="project" value="UniProtKB-SubCell"/>
</dbReference>
<keyword evidence="7 8" id="KW-0472">Membrane</keyword>
<keyword evidence="6" id="KW-1133">Transmembrane helix</keyword>
<dbReference type="InterPro" id="IPR023395">
    <property type="entry name" value="MCP_dom_sf"/>
</dbReference>
<evidence type="ECO:0000256" key="8">
    <source>
        <dbReference type="PROSITE-ProRule" id="PRU00282"/>
    </source>
</evidence>
<reference evidence="10" key="1">
    <citation type="submission" date="2017-07" db="EMBL/GenBank/DDBJ databases">
        <title>Taro Niue Genome Assembly and Annotation.</title>
        <authorList>
            <person name="Atibalentja N."/>
            <person name="Keating K."/>
            <person name="Fields C.J."/>
        </authorList>
    </citation>
    <scope>NUCLEOTIDE SEQUENCE</scope>
    <source>
        <strain evidence="10">Niue_2</strain>
        <tissue evidence="10">Leaf</tissue>
    </source>
</reference>
<dbReference type="Gene3D" id="1.50.40.10">
    <property type="entry name" value="Mitochondrial carrier domain"/>
    <property type="match status" value="1"/>
</dbReference>
<evidence type="ECO:0000256" key="3">
    <source>
        <dbReference type="ARBA" id="ARBA00022448"/>
    </source>
</evidence>
<evidence type="ECO:0000256" key="6">
    <source>
        <dbReference type="ARBA" id="ARBA00022989"/>
    </source>
</evidence>
<keyword evidence="4 8" id="KW-0812">Transmembrane</keyword>
<sequence length="414" mass="45083">MPPVINRPTNFRQAPLPSHIVEEKKGFWSRPLPLGSGSCALLTASPTPSSFFPNNKNVIAAAAERAGNGGFVAASDPQFFPFFFFFSSRLFSPVVVKLFWILACLGDSRGIRGTAGVRGFVGRSRSSKSDASSLYAFHQFSTSGAAVAVATGVTHPLDVVKVRLQMQLVGQKGPLNGMGNLFAQLVKIEGPKALYLGFAPALTRSVLYGGLRLGLYEPCKYVCDYMFGSTNILVKVASGAFSGAIATSLTNPVEVLKVRLQINSNSKRGPIKEVHKIVREEGIKALWKGVGPAMVRAGALTASQLATYDESKQVAFQFLFPFFHRNPDGITEVDTYSRRFSSASHVYNFLSYHVLHKIDGLEFKKVYFPEVTRTEGFRALYKGGSATFARLGPQTVITFLVCEKLRELAGMKAI</sequence>
<organism evidence="10 11">
    <name type="scientific">Colocasia esculenta</name>
    <name type="common">Wild taro</name>
    <name type="synonym">Arum esculentum</name>
    <dbReference type="NCBI Taxonomy" id="4460"/>
    <lineage>
        <taxon>Eukaryota</taxon>
        <taxon>Viridiplantae</taxon>
        <taxon>Streptophyta</taxon>
        <taxon>Embryophyta</taxon>
        <taxon>Tracheophyta</taxon>
        <taxon>Spermatophyta</taxon>
        <taxon>Magnoliopsida</taxon>
        <taxon>Liliopsida</taxon>
        <taxon>Araceae</taxon>
        <taxon>Aroideae</taxon>
        <taxon>Colocasieae</taxon>
        <taxon>Colocasia</taxon>
    </lineage>
</organism>
<dbReference type="EMBL" id="NMUH01003527">
    <property type="protein sequence ID" value="MQM06046.1"/>
    <property type="molecule type" value="Genomic_DNA"/>
</dbReference>
<dbReference type="Proteomes" id="UP000652761">
    <property type="component" value="Unassembled WGS sequence"/>
</dbReference>
<dbReference type="PROSITE" id="PS50920">
    <property type="entry name" value="SOLCAR"/>
    <property type="match status" value="3"/>
</dbReference>
<dbReference type="InterPro" id="IPR050391">
    <property type="entry name" value="Mito_Metabolite_Transporter"/>
</dbReference>
<name>A0A843WE20_COLES</name>
<comment type="caution">
    <text evidence="10">The sequence shown here is derived from an EMBL/GenBank/DDBJ whole genome shotgun (WGS) entry which is preliminary data.</text>
</comment>
<keyword evidence="5" id="KW-0677">Repeat</keyword>
<accession>A0A843WE20</accession>
<dbReference type="AlphaFoldDB" id="A0A843WE20"/>
<dbReference type="SUPFAM" id="SSF103506">
    <property type="entry name" value="Mitochondrial carrier"/>
    <property type="match status" value="1"/>
</dbReference>
<evidence type="ECO:0000256" key="9">
    <source>
        <dbReference type="RuleBase" id="RU000488"/>
    </source>
</evidence>
<evidence type="ECO:0000313" key="10">
    <source>
        <dbReference type="EMBL" id="MQM06046.1"/>
    </source>
</evidence>
<gene>
    <name evidence="10" type="ORF">Taro_038867</name>
</gene>
<protein>
    <recommendedName>
        <fullName evidence="12">Mitochondrial substrate carrier family protein</fullName>
    </recommendedName>
</protein>
<keyword evidence="3 9" id="KW-0813">Transport</keyword>
<feature type="repeat" description="Solcar" evidence="8">
    <location>
        <begin position="335"/>
        <end position="408"/>
    </location>
</feature>